<dbReference type="InterPro" id="IPR015421">
    <property type="entry name" value="PyrdxlP-dep_Trfase_major"/>
</dbReference>
<dbReference type="Gene3D" id="3.90.1150.10">
    <property type="entry name" value="Aspartate Aminotransferase, domain 1"/>
    <property type="match status" value="1"/>
</dbReference>
<dbReference type="Pfam" id="PF01053">
    <property type="entry name" value="Cys_Met_Meta_PP"/>
    <property type="match status" value="1"/>
</dbReference>
<dbReference type="GO" id="GO:0005737">
    <property type="term" value="C:cytoplasm"/>
    <property type="evidence" value="ECO:0007669"/>
    <property type="project" value="TreeGrafter"/>
</dbReference>
<reference evidence="7" key="2">
    <citation type="submission" date="2021-04" db="EMBL/GenBank/DDBJ databases">
        <authorList>
            <person name="Gilroy R."/>
        </authorList>
    </citation>
    <scope>NUCLEOTIDE SEQUENCE</scope>
    <source>
        <strain evidence="7">9264</strain>
    </source>
</reference>
<comment type="caution">
    <text evidence="7">The sequence shown here is derived from an EMBL/GenBank/DDBJ whole genome shotgun (WGS) entry which is preliminary data.</text>
</comment>
<dbReference type="PIRSF" id="PIRSF001434">
    <property type="entry name" value="CGS"/>
    <property type="match status" value="1"/>
</dbReference>
<proteinExistence type="inferred from homology"/>
<evidence type="ECO:0000313" key="7">
    <source>
        <dbReference type="EMBL" id="HJD43443.1"/>
    </source>
</evidence>
<dbReference type="InterPro" id="IPR000277">
    <property type="entry name" value="Cys/Met-Metab_PyrdxlP-dep_enz"/>
</dbReference>
<dbReference type="GO" id="GO:0030170">
    <property type="term" value="F:pyridoxal phosphate binding"/>
    <property type="evidence" value="ECO:0007669"/>
    <property type="project" value="InterPro"/>
</dbReference>
<dbReference type="GO" id="GO:0019346">
    <property type="term" value="P:transsulfuration"/>
    <property type="evidence" value="ECO:0007669"/>
    <property type="project" value="InterPro"/>
</dbReference>
<dbReference type="SUPFAM" id="SSF53383">
    <property type="entry name" value="PLP-dependent transferases"/>
    <property type="match status" value="1"/>
</dbReference>
<reference evidence="7" key="1">
    <citation type="journal article" date="2021" name="PeerJ">
        <title>Extensive microbial diversity within the chicken gut microbiome revealed by metagenomics and culture.</title>
        <authorList>
            <person name="Gilroy R."/>
            <person name="Ravi A."/>
            <person name="Getino M."/>
            <person name="Pursley I."/>
            <person name="Horton D.L."/>
            <person name="Alikhan N.F."/>
            <person name="Baker D."/>
            <person name="Gharbi K."/>
            <person name="Hall N."/>
            <person name="Watson M."/>
            <person name="Adriaenssens E.M."/>
            <person name="Foster-Nyarko E."/>
            <person name="Jarju S."/>
            <person name="Secka A."/>
            <person name="Antonio M."/>
            <person name="Oren A."/>
            <person name="Chaudhuri R.R."/>
            <person name="La Ragione R."/>
            <person name="Hildebrand F."/>
            <person name="Pallen M.J."/>
        </authorList>
    </citation>
    <scope>NUCLEOTIDE SEQUENCE</scope>
    <source>
        <strain evidence="7">9264</strain>
    </source>
</reference>
<accession>A0A9D2U928</accession>
<organism evidence="7 8">
    <name type="scientific">Candidatus Paenalcaligenes intestinipullorum</name>
    <dbReference type="NCBI Taxonomy" id="2838718"/>
    <lineage>
        <taxon>Bacteria</taxon>
        <taxon>Pseudomonadati</taxon>
        <taxon>Pseudomonadota</taxon>
        <taxon>Betaproteobacteria</taxon>
        <taxon>Burkholderiales</taxon>
        <taxon>Alcaligenaceae</taxon>
        <taxon>Paenalcaligenes</taxon>
    </lineage>
</organism>
<evidence type="ECO:0000256" key="2">
    <source>
        <dbReference type="ARBA" id="ARBA00009077"/>
    </source>
</evidence>
<protein>
    <submittedName>
        <fullName evidence="7">PLP-dependent transferase</fullName>
    </submittedName>
</protein>
<dbReference type="InterPro" id="IPR015424">
    <property type="entry name" value="PyrdxlP-dep_Trfase"/>
</dbReference>
<dbReference type="Proteomes" id="UP000823889">
    <property type="component" value="Unassembled WGS sequence"/>
</dbReference>
<evidence type="ECO:0000256" key="4">
    <source>
        <dbReference type="ARBA" id="ARBA00022898"/>
    </source>
</evidence>
<dbReference type="PANTHER" id="PTHR43797:SF2">
    <property type="entry name" value="HOMOCYSTEINE_CYSTEINE SYNTHASE"/>
    <property type="match status" value="1"/>
</dbReference>
<sequence>MSVLDQGLTTAILHADRRQGCEHGAVHQPLHLSTQYAFKDARELAAVFQGKAGFSYARQGTPTTAALEKKVTLMEQGIGSVSFATGMAALSAVFITLLRAGDHLISSKYIFGNTNSLFGTLQNLGVEVTLVDATDLAEVKAARRPNTVMVFAETIANPRTQIADLQGIGKWAHEEGLLYVVDNTLSTPWLAPAKDFNAHLSVNSLSKYIAGHANALGGMVTDTGLFDWTHYPNIAEVYRQGNPANWGLTHIKKKGLRDMGATMSSDVAHRIAVGAETLALRMAQACANALALAQYLDTHPRVNKVYYPGLANHPQHQRAKQLFKDRYGALVAVELAADIDV</sequence>
<dbReference type="FunFam" id="3.40.640.10:FF:000046">
    <property type="entry name" value="Cystathionine gamma-lyase"/>
    <property type="match status" value="1"/>
</dbReference>
<comment type="cofactor">
    <cofactor evidence="1 6">
        <name>pyridoxal 5'-phosphate</name>
        <dbReference type="ChEBI" id="CHEBI:597326"/>
    </cofactor>
</comment>
<evidence type="ECO:0000256" key="3">
    <source>
        <dbReference type="ARBA" id="ARBA00022679"/>
    </source>
</evidence>
<evidence type="ECO:0000313" key="8">
    <source>
        <dbReference type="Proteomes" id="UP000823889"/>
    </source>
</evidence>
<dbReference type="GO" id="GO:0071269">
    <property type="term" value="P:L-homocysteine biosynthetic process"/>
    <property type="evidence" value="ECO:0007669"/>
    <property type="project" value="TreeGrafter"/>
</dbReference>
<dbReference type="Gene3D" id="3.40.640.10">
    <property type="entry name" value="Type I PLP-dependent aspartate aminotransferase-like (Major domain)"/>
    <property type="match status" value="1"/>
</dbReference>
<evidence type="ECO:0000256" key="1">
    <source>
        <dbReference type="ARBA" id="ARBA00001933"/>
    </source>
</evidence>
<evidence type="ECO:0000256" key="6">
    <source>
        <dbReference type="RuleBase" id="RU362118"/>
    </source>
</evidence>
<dbReference type="PANTHER" id="PTHR43797">
    <property type="entry name" value="HOMOCYSTEINE/CYSTEINE SYNTHASE"/>
    <property type="match status" value="1"/>
</dbReference>
<dbReference type="InterPro" id="IPR015422">
    <property type="entry name" value="PyrdxlP-dep_Trfase_small"/>
</dbReference>
<feature type="modified residue" description="N6-(pyridoxal phosphate)lysine" evidence="5">
    <location>
        <position position="207"/>
    </location>
</feature>
<dbReference type="GO" id="GO:0004124">
    <property type="term" value="F:cysteine synthase activity"/>
    <property type="evidence" value="ECO:0007669"/>
    <property type="project" value="TreeGrafter"/>
</dbReference>
<evidence type="ECO:0000256" key="5">
    <source>
        <dbReference type="PIRSR" id="PIRSR001434-2"/>
    </source>
</evidence>
<gene>
    <name evidence="7" type="ORF">H9906_00230</name>
</gene>
<dbReference type="GO" id="GO:0003961">
    <property type="term" value="F:O-acetylhomoserine aminocarboxypropyltransferase activity"/>
    <property type="evidence" value="ECO:0007669"/>
    <property type="project" value="TreeGrafter"/>
</dbReference>
<dbReference type="GO" id="GO:0006535">
    <property type="term" value="P:cysteine biosynthetic process from serine"/>
    <property type="evidence" value="ECO:0007669"/>
    <property type="project" value="TreeGrafter"/>
</dbReference>
<keyword evidence="3 7" id="KW-0808">Transferase</keyword>
<name>A0A9D2U928_9BURK</name>
<feature type="non-terminal residue" evidence="7">
    <location>
        <position position="341"/>
    </location>
</feature>
<keyword evidence="4 5" id="KW-0663">Pyridoxal phosphate</keyword>
<dbReference type="AlphaFoldDB" id="A0A9D2U928"/>
<dbReference type="EMBL" id="DWUQ01000004">
    <property type="protein sequence ID" value="HJD43443.1"/>
    <property type="molecule type" value="Genomic_DNA"/>
</dbReference>
<comment type="similarity">
    <text evidence="2 6">Belongs to the trans-sulfuration enzymes family.</text>
</comment>
<dbReference type="InterPro" id="IPR006235">
    <property type="entry name" value="OAc-hSer/O-AcSer_sulfhydrylase"/>
</dbReference>